<sequence>MLDLDHPDTPPTFAISREDGAILSIAKRMTLVSSEAKIELLAQAALHFAKMRSITIDHWGKSKPMLNAIDLLESDLQRLAGLESKNDYVTDWRGKHCTVCSSAITNLESYEDMLYCPMCLKVIDQGRDAVDQAFGLWCI</sequence>
<evidence type="ECO:0000313" key="2">
    <source>
        <dbReference type="Proteomes" id="UP000002220"/>
    </source>
</evidence>
<proteinExistence type="predicted"/>
<dbReference type="AlphaFoldDB" id="D5ST43"/>
<dbReference type="OrthoDB" id="274026at2"/>
<gene>
    <name evidence="1" type="ordered locus">Plim_0967</name>
</gene>
<organism evidence="1 2">
    <name type="scientific">Planctopirus limnophila (strain ATCC 43296 / DSM 3776 / IFAM 1008 / Mu 290)</name>
    <name type="common">Planctomyces limnophilus</name>
    <dbReference type="NCBI Taxonomy" id="521674"/>
    <lineage>
        <taxon>Bacteria</taxon>
        <taxon>Pseudomonadati</taxon>
        <taxon>Planctomycetota</taxon>
        <taxon>Planctomycetia</taxon>
        <taxon>Planctomycetales</taxon>
        <taxon>Planctomycetaceae</taxon>
        <taxon>Planctopirus</taxon>
    </lineage>
</organism>
<reference evidence="1 2" key="1">
    <citation type="journal article" date="2010" name="Stand. Genomic Sci.">
        <title>Complete genome sequence of Planctomyces limnophilus type strain (Mu 290).</title>
        <authorList>
            <person name="Labutti K."/>
            <person name="Sikorski J."/>
            <person name="Schneider S."/>
            <person name="Nolan M."/>
            <person name="Lucas S."/>
            <person name="Glavina Del Rio T."/>
            <person name="Tice H."/>
            <person name="Cheng J.F."/>
            <person name="Goodwin L."/>
            <person name="Pitluck S."/>
            <person name="Liolios K."/>
            <person name="Ivanova N."/>
            <person name="Mavromatis K."/>
            <person name="Mikhailova N."/>
            <person name="Pati A."/>
            <person name="Chen A."/>
            <person name="Palaniappan K."/>
            <person name="Land M."/>
            <person name="Hauser L."/>
            <person name="Chang Y.J."/>
            <person name="Jeffries C.D."/>
            <person name="Tindall B.J."/>
            <person name="Rohde M."/>
            <person name="Goker M."/>
            <person name="Woyke T."/>
            <person name="Bristow J."/>
            <person name="Eisen J.A."/>
            <person name="Markowitz V."/>
            <person name="Hugenholtz P."/>
            <person name="Kyrpides N.C."/>
            <person name="Klenk H.P."/>
            <person name="Lapidus A."/>
        </authorList>
    </citation>
    <scope>NUCLEOTIDE SEQUENCE [LARGE SCALE GENOMIC DNA]</scope>
    <source>
        <strain evidence="2">ATCC 43296 / DSM 3776 / IFAM 1008 / 290</strain>
    </source>
</reference>
<dbReference type="EMBL" id="CP001744">
    <property type="protein sequence ID" value="ADG66811.1"/>
    <property type="molecule type" value="Genomic_DNA"/>
</dbReference>
<protein>
    <submittedName>
        <fullName evidence="1">Uncharacterized protein</fullName>
    </submittedName>
</protein>
<evidence type="ECO:0000313" key="1">
    <source>
        <dbReference type="EMBL" id="ADG66811.1"/>
    </source>
</evidence>
<keyword evidence="2" id="KW-1185">Reference proteome</keyword>
<accession>D5ST43</accession>
<dbReference type="RefSeq" id="WP_013109242.1">
    <property type="nucleotide sequence ID" value="NC_014148.1"/>
</dbReference>
<dbReference type="KEGG" id="plm:Plim_0967"/>
<dbReference type="Proteomes" id="UP000002220">
    <property type="component" value="Chromosome"/>
</dbReference>
<name>D5ST43_PLAL2</name>
<dbReference type="STRING" id="521674.Plim_0967"/>
<dbReference type="HOGENOM" id="CLU_1843273_0_0_0"/>